<proteinExistence type="predicted"/>
<evidence type="ECO:0000313" key="2">
    <source>
        <dbReference type="Proteomes" id="UP000830326"/>
    </source>
</evidence>
<accession>A0ABY4HJR3</accession>
<keyword evidence="2" id="KW-1185">Reference proteome</keyword>
<reference evidence="1" key="1">
    <citation type="submission" date="2022-04" db="EMBL/GenBank/DDBJ databases">
        <title>Halobacillus sp. isolated from saltern.</title>
        <authorList>
            <person name="Won M."/>
            <person name="Lee C.-M."/>
            <person name="Woen H.-Y."/>
            <person name="Kwon S.-W."/>
        </authorList>
    </citation>
    <scope>NUCLEOTIDE SEQUENCE</scope>
    <source>
        <strain evidence="1">SSHM10-5</strain>
    </source>
</reference>
<gene>
    <name evidence="1" type="ORF">MUO15_09965</name>
</gene>
<dbReference type="RefSeq" id="WP_245035518.1">
    <property type="nucleotide sequence ID" value="NZ_CP095075.1"/>
</dbReference>
<protein>
    <submittedName>
        <fullName evidence="1">Uncharacterized protein</fullName>
    </submittedName>
</protein>
<dbReference type="EMBL" id="CP095075">
    <property type="protein sequence ID" value="UOR13730.1"/>
    <property type="molecule type" value="Genomic_DNA"/>
</dbReference>
<dbReference type="Proteomes" id="UP000830326">
    <property type="component" value="Chromosome"/>
</dbReference>
<sequence>MKKMNPISTINQDWRDKILEVKNGFLKSGIEPQDLKSANLALSSEGDIIVIDYGNFTSR</sequence>
<organism evidence="1 2">
    <name type="scientific">Halobacillus amylolyticus</name>
    <dbReference type="NCBI Taxonomy" id="2932259"/>
    <lineage>
        <taxon>Bacteria</taxon>
        <taxon>Bacillati</taxon>
        <taxon>Bacillota</taxon>
        <taxon>Bacilli</taxon>
        <taxon>Bacillales</taxon>
        <taxon>Bacillaceae</taxon>
        <taxon>Halobacillus</taxon>
    </lineage>
</organism>
<evidence type="ECO:0000313" key="1">
    <source>
        <dbReference type="EMBL" id="UOR13730.1"/>
    </source>
</evidence>
<name>A0ABY4HJR3_9BACI</name>